<dbReference type="GO" id="GO:0004784">
    <property type="term" value="F:superoxide dismutase activity"/>
    <property type="evidence" value="ECO:0007669"/>
    <property type="project" value="UniProtKB-EC"/>
</dbReference>
<name>A0AA35YUX5_LACSI</name>
<evidence type="ECO:0000256" key="6">
    <source>
        <dbReference type="ARBA" id="ARBA00022729"/>
    </source>
</evidence>
<evidence type="ECO:0000256" key="4">
    <source>
        <dbReference type="ARBA" id="ARBA00022525"/>
    </source>
</evidence>
<dbReference type="PROSITE" id="PS00725">
    <property type="entry name" value="GERMIN"/>
    <property type="match status" value="1"/>
</dbReference>
<evidence type="ECO:0000256" key="14">
    <source>
        <dbReference type="PIRSR" id="PIRSR601929-3"/>
    </source>
</evidence>
<keyword evidence="4 15" id="KW-0964">Secreted</keyword>
<dbReference type="InterPro" id="IPR011051">
    <property type="entry name" value="RmlC_Cupin_sf"/>
</dbReference>
<dbReference type="AlphaFoldDB" id="A0AA35YUX5"/>
<dbReference type="Gene3D" id="2.60.120.10">
    <property type="entry name" value="Jelly Rolls"/>
    <property type="match status" value="1"/>
</dbReference>
<evidence type="ECO:0000256" key="15">
    <source>
        <dbReference type="RuleBase" id="RU366015"/>
    </source>
</evidence>
<dbReference type="InterPro" id="IPR014710">
    <property type="entry name" value="RmlC-like_jellyroll"/>
</dbReference>
<comment type="function">
    <text evidence="10">May interact with bacterial adhesins thereby protecting the reproductive tissues from microbial attack. Has no oxalate oxidase activity.</text>
</comment>
<feature type="binding site" evidence="13">
    <location>
        <position position="118"/>
    </location>
    <ligand>
        <name>Mn(2+)</name>
        <dbReference type="ChEBI" id="CHEBI:29035"/>
    </ligand>
</feature>
<gene>
    <name evidence="17" type="ORF">LSALG_LOCUS20313</name>
</gene>
<dbReference type="InterPro" id="IPR006045">
    <property type="entry name" value="Cupin_1"/>
</dbReference>
<comment type="similarity">
    <text evidence="2 15">Belongs to the germin family.</text>
</comment>
<feature type="binding site" evidence="12">
    <location>
        <position position="113"/>
    </location>
    <ligand>
        <name>oxalate</name>
        <dbReference type="ChEBI" id="CHEBI:30623"/>
    </ligand>
</feature>
<evidence type="ECO:0000256" key="1">
    <source>
        <dbReference type="ARBA" id="ARBA00004271"/>
    </source>
</evidence>
<dbReference type="GO" id="GO:0030145">
    <property type="term" value="F:manganese ion binding"/>
    <property type="evidence" value="ECO:0007669"/>
    <property type="project" value="UniProtKB-UniRule"/>
</dbReference>
<evidence type="ECO:0000256" key="10">
    <source>
        <dbReference type="ARBA" id="ARBA00058969"/>
    </source>
</evidence>
<dbReference type="GO" id="GO:2000280">
    <property type="term" value="P:regulation of root development"/>
    <property type="evidence" value="ECO:0007669"/>
    <property type="project" value="UniProtKB-ARBA"/>
</dbReference>
<comment type="catalytic activity">
    <reaction evidence="9">
        <text>2 superoxide + 2 H(+) = H2O2 + O2</text>
        <dbReference type="Rhea" id="RHEA:20696"/>
        <dbReference type="ChEBI" id="CHEBI:15378"/>
        <dbReference type="ChEBI" id="CHEBI:15379"/>
        <dbReference type="ChEBI" id="CHEBI:16240"/>
        <dbReference type="ChEBI" id="CHEBI:18421"/>
        <dbReference type="EC" id="1.15.1.1"/>
    </reaction>
</comment>
<keyword evidence="3 15" id="KW-0052">Apoplast</keyword>
<dbReference type="Pfam" id="PF00190">
    <property type="entry name" value="Cupin_1"/>
    <property type="match status" value="1"/>
</dbReference>
<keyword evidence="18" id="KW-1185">Reference proteome</keyword>
<dbReference type="SUPFAM" id="SSF51182">
    <property type="entry name" value="RmlC-like cupins"/>
    <property type="match status" value="1"/>
</dbReference>
<comment type="subcellular location">
    <subcellularLocation>
        <location evidence="1 15">Secreted</location>
        <location evidence="1 15">Extracellular space</location>
        <location evidence="1 15">Apoplast</location>
    </subcellularLocation>
</comment>
<dbReference type="InterPro" id="IPR001929">
    <property type="entry name" value="Germin"/>
</dbReference>
<dbReference type="FunFam" id="2.60.120.10:FF:000025">
    <property type="entry name" value="germin-like protein subfamily 2 member 1"/>
    <property type="match status" value="1"/>
</dbReference>
<keyword evidence="7 14" id="KW-1015">Disulfide bond</keyword>
<evidence type="ECO:0000313" key="18">
    <source>
        <dbReference type="Proteomes" id="UP001177003"/>
    </source>
</evidence>
<evidence type="ECO:0000256" key="9">
    <source>
        <dbReference type="ARBA" id="ARBA00049204"/>
    </source>
</evidence>
<dbReference type="SMART" id="SM00835">
    <property type="entry name" value="Cupin_1"/>
    <property type="match status" value="1"/>
</dbReference>
<feature type="chain" id="PRO_5041485149" description="Germin-like protein" evidence="15">
    <location>
        <begin position="26"/>
        <end position="225"/>
    </location>
</feature>
<feature type="signal peptide" evidence="15">
    <location>
        <begin position="1"/>
        <end position="25"/>
    </location>
</feature>
<evidence type="ECO:0000256" key="5">
    <source>
        <dbReference type="ARBA" id="ARBA00022723"/>
    </source>
</evidence>
<evidence type="ECO:0000256" key="11">
    <source>
        <dbReference type="ARBA" id="ARBA00064720"/>
    </source>
</evidence>
<dbReference type="Proteomes" id="UP001177003">
    <property type="component" value="Chromosome 4"/>
</dbReference>
<evidence type="ECO:0000256" key="13">
    <source>
        <dbReference type="PIRSR" id="PIRSR601929-2"/>
    </source>
</evidence>
<dbReference type="EMBL" id="OX465080">
    <property type="protein sequence ID" value="CAI9280576.1"/>
    <property type="molecule type" value="Genomic_DNA"/>
</dbReference>
<sequence>MSNLNLLFTITIPLLFNFYISPTNNDKLQDMCPTDTYSHRTMFINGFPCKNPSNITTSDFKNLQLSHQGSTDTFLRSSVTLVTASEFPGLNTFGLSTGRTDLEVDGLVTPHTHPRSSEMIFLVKGVVIVGFIDTDSKLFQSILREGDVFVFPKGLLHYCMNSGFEDAMFYSVFNAQNPGVVDISNAMFGDKASEMVKMAMAKLVSLTKVEDVRVDDGYKNFYDEL</sequence>
<dbReference type="PRINTS" id="PR00325">
    <property type="entry name" value="GERMIN"/>
</dbReference>
<evidence type="ECO:0000313" key="17">
    <source>
        <dbReference type="EMBL" id="CAI9280576.1"/>
    </source>
</evidence>
<dbReference type="GO" id="GO:0009506">
    <property type="term" value="C:plasmodesma"/>
    <property type="evidence" value="ECO:0007669"/>
    <property type="project" value="UniProtKB-ARBA"/>
</dbReference>
<protein>
    <recommendedName>
        <fullName evidence="15">Germin-like protein</fullName>
    </recommendedName>
</protein>
<feature type="binding site" evidence="12">
    <location>
        <position position="118"/>
    </location>
    <ligand>
        <name>oxalate</name>
        <dbReference type="ChEBI" id="CHEBI:30623"/>
    </ligand>
</feature>
<feature type="domain" description="Cupin type-1" evidence="16">
    <location>
        <begin position="63"/>
        <end position="197"/>
    </location>
</feature>
<proteinExistence type="inferred from homology"/>
<feature type="binding site" evidence="13">
    <location>
        <position position="111"/>
    </location>
    <ligand>
        <name>Mn(2+)</name>
        <dbReference type="ChEBI" id="CHEBI:29035"/>
    </ligand>
</feature>
<dbReference type="CDD" id="cd02241">
    <property type="entry name" value="cupin_OxOx"/>
    <property type="match status" value="1"/>
</dbReference>
<evidence type="ECO:0000256" key="7">
    <source>
        <dbReference type="ARBA" id="ARBA00023157"/>
    </source>
</evidence>
<feature type="disulfide bond" evidence="14">
    <location>
        <begin position="32"/>
        <end position="49"/>
    </location>
</feature>
<comment type="subunit">
    <text evidence="11">Monomer. In the absence of manganese, it forms tetrameric and pentameric forms which show superoxide dismutase activity.</text>
</comment>
<dbReference type="GO" id="GO:0010497">
    <property type="term" value="P:plasmodesmata-mediated intercellular transport"/>
    <property type="evidence" value="ECO:0007669"/>
    <property type="project" value="UniProtKB-ARBA"/>
</dbReference>
<keyword evidence="6 15" id="KW-0732">Signal</keyword>
<dbReference type="InterPro" id="IPR019780">
    <property type="entry name" value="Germin_Mn-BS"/>
</dbReference>
<reference evidence="17" key="1">
    <citation type="submission" date="2023-04" db="EMBL/GenBank/DDBJ databases">
        <authorList>
            <person name="Vijverberg K."/>
            <person name="Xiong W."/>
            <person name="Schranz E."/>
        </authorList>
    </citation>
    <scope>NUCLEOTIDE SEQUENCE</scope>
</reference>
<evidence type="ECO:0000259" key="16">
    <source>
        <dbReference type="SMART" id="SM00835"/>
    </source>
</evidence>
<accession>A0AA35YUX5</accession>
<feature type="binding site" evidence="13">
    <location>
        <position position="157"/>
    </location>
    <ligand>
        <name>Mn(2+)</name>
        <dbReference type="ChEBI" id="CHEBI:29035"/>
    </ligand>
</feature>
<evidence type="ECO:0000256" key="8">
    <source>
        <dbReference type="ARBA" id="ARBA00023211"/>
    </source>
</evidence>
<feature type="binding site" evidence="13">
    <location>
        <position position="113"/>
    </location>
    <ligand>
        <name>Mn(2+)</name>
        <dbReference type="ChEBI" id="CHEBI:29035"/>
    </ligand>
</feature>
<keyword evidence="5 12" id="KW-0479">Metal-binding</keyword>
<evidence type="ECO:0000256" key="3">
    <source>
        <dbReference type="ARBA" id="ARBA00022523"/>
    </source>
</evidence>
<keyword evidence="8 12" id="KW-0464">Manganese</keyword>
<dbReference type="GO" id="GO:0048046">
    <property type="term" value="C:apoplast"/>
    <property type="evidence" value="ECO:0007669"/>
    <property type="project" value="UniProtKB-SubCell"/>
</dbReference>
<dbReference type="PANTHER" id="PTHR31238">
    <property type="entry name" value="GERMIN-LIKE PROTEIN SUBFAMILY 3 MEMBER 3"/>
    <property type="match status" value="1"/>
</dbReference>
<evidence type="ECO:0000256" key="2">
    <source>
        <dbReference type="ARBA" id="ARBA00007456"/>
    </source>
</evidence>
<organism evidence="17 18">
    <name type="scientific">Lactuca saligna</name>
    <name type="common">Willowleaf lettuce</name>
    <dbReference type="NCBI Taxonomy" id="75948"/>
    <lineage>
        <taxon>Eukaryota</taxon>
        <taxon>Viridiplantae</taxon>
        <taxon>Streptophyta</taxon>
        <taxon>Embryophyta</taxon>
        <taxon>Tracheophyta</taxon>
        <taxon>Spermatophyta</taxon>
        <taxon>Magnoliopsida</taxon>
        <taxon>eudicotyledons</taxon>
        <taxon>Gunneridae</taxon>
        <taxon>Pentapetalae</taxon>
        <taxon>asterids</taxon>
        <taxon>campanulids</taxon>
        <taxon>Asterales</taxon>
        <taxon>Asteraceae</taxon>
        <taxon>Cichorioideae</taxon>
        <taxon>Cichorieae</taxon>
        <taxon>Lactucinae</taxon>
        <taxon>Lactuca</taxon>
    </lineage>
</organism>
<evidence type="ECO:0000256" key="12">
    <source>
        <dbReference type="PIRSR" id="PIRSR601929-1"/>
    </source>
</evidence>